<keyword evidence="12 18" id="KW-1133">Transmembrane helix</keyword>
<keyword evidence="11" id="KW-0735">Signal-anchor</keyword>
<evidence type="ECO:0000256" key="12">
    <source>
        <dbReference type="ARBA" id="ARBA00022989"/>
    </source>
</evidence>
<protein>
    <recommendedName>
        <fullName evidence="5">Signal peptidase complex catalytic subunit SEC11</fullName>
        <ecNumber evidence="4">3.4.21.89</ecNumber>
    </recommendedName>
    <alternativeName>
        <fullName evidence="14">Signal peptidase I</fullName>
    </alternativeName>
    <alternativeName>
        <fullName evidence="6">Signal peptidase complex catalytic subunit sec11</fullName>
    </alternativeName>
</protein>
<evidence type="ECO:0000256" key="10">
    <source>
        <dbReference type="ARBA" id="ARBA00022824"/>
    </source>
</evidence>
<dbReference type="InterPro" id="IPR015915">
    <property type="entry name" value="Kelch-typ_b-propeller"/>
</dbReference>
<evidence type="ECO:0000256" key="15">
    <source>
        <dbReference type="ARBA" id="ARBA00045533"/>
    </source>
</evidence>
<reference evidence="20 21" key="1">
    <citation type="journal article" date="2023" name="IMA Fungus">
        <title>Comparative genomic study of the Penicillium genus elucidates a diverse pangenome and 15 lateral gene transfer events.</title>
        <authorList>
            <person name="Petersen C."/>
            <person name="Sorensen T."/>
            <person name="Nielsen M.R."/>
            <person name="Sondergaard T.E."/>
            <person name="Sorensen J.L."/>
            <person name="Fitzpatrick D.A."/>
            <person name="Frisvad J.C."/>
            <person name="Nielsen K.L."/>
        </authorList>
    </citation>
    <scope>NUCLEOTIDE SEQUENCE [LARGE SCALE GENOMIC DNA]</scope>
    <source>
        <strain evidence="20 21">IBT 35679</strain>
    </source>
</reference>
<evidence type="ECO:0000256" key="13">
    <source>
        <dbReference type="ARBA" id="ARBA00023136"/>
    </source>
</evidence>
<evidence type="ECO:0000256" key="5">
    <source>
        <dbReference type="ARBA" id="ARBA00019685"/>
    </source>
</evidence>
<keyword evidence="10" id="KW-0256">Endoplasmic reticulum</keyword>
<dbReference type="NCBIfam" id="TIGR02228">
    <property type="entry name" value="sigpep_I_arch"/>
    <property type="match status" value="1"/>
</dbReference>
<dbReference type="Gene3D" id="2.120.10.80">
    <property type="entry name" value="Kelch-type beta propeller"/>
    <property type="match status" value="1"/>
</dbReference>
<dbReference type="PRINTS" id="PR00728">
    <property type="entry name" value="SIGNALPTASE"/>
</dbReference>
<dbReference type="CDD" id="cd06530">
    <property type="entry name" value="S26_SPase_I"/>
    <property type="match status" value="1"/>
</dbReference>
<comment type="caution">
    <text evidence="20">The sequence shown here is derived from an EMBL/GenBank/DDBJ whole genome shotgun (WGS) entry which is preliminary data.</text>
</comment>
<feature type="transmembrane region" description="Helical" evidence="18">
    <location>
        <begin position="628"/>
        <end position="645"/>
    </location>
</feature>
<evidence type="ECO:0000256" key="1">
    <source>
        <dbReference type="ARBA" id="ARBA00000677"/>
    </source>
</evidence>
<feature type="signal peptide" evidence="19">
    <location>
        <begin position="1"/>
        <end position="19"/>
    </location>
</feature>
<dbReference type="GO" id="GO:0004252">
    <property type="term" value="F:serine-type endopeptidase activity"/>
    <property type="evidence" value="ECO:0007669"/>
    <property type="project" value="InterPro"/>
</dbReference>
<dbReference type="PANTHER" id="PTHR10806:SF6">
    <property type="entry name" value="SIGNAL PEPTIDASE COMPLEX CATALYTIC SUBUNIT SEC11"/>
    <property type="match status" value="1"/>
</dbReference>
<comment type="similarity">
    <text evidence="3">Belongs to the peptidase S26B family.</text>
</comment>
<dbReference type="Proteomes" id="UP001220324">
    <property type="component" value="Unassembled WGS sequence"/>
</dbReference>
<dbReference type="GO" id="GO:0009003">
    <property type="term" value="F:signal peptidase activity"/>
    <property type="evidence" value="ECO:0007669"/>
    <property type="project" value="UniProtKB-EC"/>
</dbReference>
<dbReference type="EC" id="3.4.21.89" evidence="4"/>
<proteinExistence type="inferred from homology"/>
<evidence type="ECO:0000256" key="2">
    <source>
        <dbReference type="ARBA" id="ARBA00004648"/>
    </source>
</evidence>
<feature type="region of interest" description="Disordered" evidence="17">
    <location>
        <begin position="419"/>
        <end position="450"/>
    </location>
</feature>
<dbReference type="InterPro" id="IPR036286">
    <property type="entry name" value="LexA/Signal_pep-like_sf"/>
</dbReference>
<evidence type="ECO:0000256" key="6">
    <source>
        <dbReference type="ARBA" id="ARBA00021755"/>
    </source>
</evidence>
<dbReference type="PROSITE" id="PS00501">
    <property type="entry name" value="SPASE_I_1"/>
    <property type="match status" value="1"/>
</dbReference>
<feature type="transmembrane region" description="Helical" evidence="18">
    <location>
        <begin position="453"/>
        <end position="476"/>
    </location>
</feature>
<keyword evidence="13 18" id="KW-0472">Membrane</keyword>
<evidence type="ECO:0000256" key="4">
    <source>
        <dbReference type="ARBA" id="ARBA00013208"/>
    </source>
</evidence>
<evidence type="ECO:0000313" key="21">
    <source>
        <dbReference type="Proteomes" id="UP001220324"/>
    </source>
</evidence>
<dbReference type="PANTHER" id="PTHR10806">
    <property type="entry name" value="SIGNAL PEPTIDASE COMPLEX CATALYTIC SUBUNIT SEC11"/>
    <property type="match status" value="1"/>
</dbReference>
<feature type="region of interest" description="Disordered" evidence="17">
    <location>
        <begin position="486"/>
        <end position="522"/>
    </location>
</feature>
<keyword evidence="21" id="KW-1185">Reference proteome</keyword>
<evidence type="ECO:0000256" key="3">
    <source>
        <dbReference type="ARBA" id="ARBA00011035"/>
    </source>
</evidence>
<keyword evidence="9" id="KW-0378">Hydrolase</keyword>
<evidence type="ECO:0000313" key="20">
    <source>
        <dbReference type="EMBL" id="KAJ5541241.1"/>
    </source>
</evidence>
<comment type="subunit">
    <text evidence="16">Component of the signal peptidase complex (SPC) composed of a catalytic subunit SEC11 and three accessory subunits SPC1, SPC2 and SPC3. The complex induces a local thinning of the ER membrane which is used to measure the length of the signal peptide (SP) h-region of protein substrates. This ensures the selectivity of the complex towards h-regions shorter than 18-20 amino acids. SPC associates with the translocon complex.</text>
</comment>
<keyword evidence="7" id="KW-0645">Protease</keyword>
<dbReference type="GO" id="GO:0005787">
    <property type="term" value="C:signal peptidase complex"/>
    <property type="evidence" value="ECO:0007669"/>
    <property type="project" value="TreeGrafter"/>
</dbReference>
<name>A0AAD6CXH0_9EURO</name>
<feature type="chain" id="PRO_5042145165" description="Signal peptidase complex catalytic subunit SEC11" evidence="19">
    <location>
        <begin position="20"/>
        <end position="800"/>
    </location>
</feature>
<evidence type="ECO:0000256" key="18">
    <source>
        <dbReference type="SAM" id="Phobius"/>
    </source>
</evidence>
<keyword evidence="8 18" id="KW-0812">Transmembrane</keyword>
<accession>A0AAD6CXH0</accession>
<comment type="subcellular location">
    <subcellularLocation>
        <location evidence="2">Endoplasmic reticulum membrane</location>
        <topology evidence="2">Single-pass type II membrane protein</topology>
    </subcellularLocation>
</comment>
<organism evidence="20 21">
    <name type="scientific">Penicillium frequentans</name>
    <dbReference type="NCBI Taxonomy" id="3151616"/>
    <lineage>
        <taxon>Eukaryota</taxon>
        <taxon>Fungi</taxon>
        <taxon>Dikarya</taxon>
        <taxon>Ascomycota</taxon>
        <taxon>Pezizomycotina</taxon>
        <taxon>Eurotiomycetes</taxon>
        <taxon>Eurotiomycetidae</taxon>
        <taxon>Eurotiales</taxon>
        <taxon>Aspergillaceae</taxon>
        <taxon>Penicillium</taxon>
    </lineage>
</organism>
<dbReference type="SUPFAM" id="SSF117281">
    <property type="entry name" value="Kelch motif"/>
    <property type="match status" value="1"/>
</dbReference>
<dbReference type="InterPro" id="IPR019533">
    <property type="entry name" value="Peptidase_S26"/>
</dbReference>
<evidence type="ECO:0000256" key="11">
    <source>
        <dbReference type="ARBA" id="ARBA00022968"/>
    </source>
</evidence>
<dbReference type="SUPFAM" id="SSF51306">
    <property type="entry name" value="LexA/Signal peptidase"/>
    <property type="match status" value="1"/>
</dbReference>
<evidence type="ECO:0000256" key="7">
    <source>
        <dbReference type="ARBA" id="ARBA00022670"/>
    </source>
</evidence>
<comment type="catalytic activity">
    <reaction evidence="1">
        <text>Cleavage of hydrophobic, N-terminal signal or leader sequences from secreted and periplasmic proteins.</text>
        <dbReference type="EC" id="3.4.21.89"/>
    </reaction>
</comment>
<comment type="function">
    <text evidence="15">Catalytic component of the signal peptidase complex (SPC) which catalyzes the cleavage of N-terminal signal sequences from nascent proteins as they are translocated into the lumen of the endoplasmic reticulum. Specifically cleaves N-terminal signal peptides that contain a hydrophobic alpha-helix (h-region) shorter than 18-20 amino acids.</text>
</comment>
<evidence type="ECO:0000256" key="17">
    <source>
        <dbReference type="SAM" id="MobiDB-lite"/>
    </source>
</evidence>
<evidence type="ECO:0000256" key="16">
    <source>
        <dbReference type="ARBA" id="ARBA00047037"/>
    </source>
</evidence>
<dbReference type="InterPro" id="IPR019756">
    <property type="entry name" value="Pept_S26A_signal_pept_1_Ser-AS"/>
</dbReference>
<evidence type="ECO:0000256" key="8">
    <source>
        <dbReference type="ARBA" id="ARBA00022692"/>
    </source>
</evidence>
<dbReference type="AlphaFoldDB" id="A0AAD6CXH0"/>
<keyword evidence="19" id="KW-0732">Signal</keyword>
<dbReference type="GO" id="GO:0006465">
    <property type="term" value="P:signal peptide processing"/>
    <property type="evidence" value="ECO:0007669"/>
    <property type="project" value="InterPro"/>
</dbReference>
<evidence type="ECO:0000256" key="9">
    <source>
        <dbReference type="ARBA" id="ARBA00022801"/>
    </source>
</evidence>
<gene>
    <name evidence="20" type="ORF">N7494_006317</name>
</gene>
<evidence type="ECO:0000256" key="14">
    <source>
        <dbReference type="ARBA" id="ARBA00033305"/>
    </source>
</evidence>
<dbReference type="InterPro" id="IPR001733">
    <property type="entry name" value="Peptidase_S26B"/>
</dbReference>
<sequence length="800" mass="85757">MAGMSLMLLWVLAASLVEARAIDLTKRDVLTDLSGVFVAVTVDIADDTLYMVGLDGGLIPNDLNSSNNYLVTLDLTSSFSTSEGKNYKMSKLPNSIVPKIKDMALWTNAANTTLYQYGGRYLEDITMDNTIWTYNVNDKSWAAQEGSVQPAQREYGVDTNAPDIQAAFWVGGYRGSGTTSTITDSTKNYVAGMVQLNTTTGQYTSLAGPYDAVQEGSLSYIPVGDMGILVYLGGEVPSVADGVNATLTSNSWDYVQLYDIATGNWYNQSTTGSVASRTQFCASVQHDPSTSSYQIYTIGGADLESEDPILDINYLSVPSFKWFSAAPLDEARMTLQCATYGRQIFAVGGRLAWADDSDAGCYTMPAFIYDAQSEATRSTFDPSLDSFSLSSSTTSDIKESPYPSSWASPALKALFVPSTNTSESSASGNSTSGSSTTTQQAESSTSHSSNTGAIAGGVVGGVAGVALIGALLWFFIARNKRQEGGTLPTRKINELPAGEPPELSVGNPPELSAGRTSELSGGEMRHIPVEPVELSSERTLGSLPGSKAAIVTRGGGHLSAFEVISSAKQTTQHCWAQQFLTVADYLLSQCLATFFELPSLPGLTCLSPTMLSSLTSGATNVRQTMAQVLNFALVLSTAFMLWKGLSVFSASSSPIVVVLSGSMEPAFQRGDLLFLWNRSPRAEVGEIVVYNVRGKDIPIVHRVSRTFPELEPKGNKVKEITADSAPGSHMLLTKGDNNSADDTELYAKGQDHLDRNEDIVGSVRGYIPMVGYVTIMLSEHPWMKTVLLGCMGLMVMLQRE</sequence>
<evidence type="ECO:0000256" key="19">
    <source>
        <dbReference type="SAM" id="SignalP"/>
    </source>
</evidence>
<dbReference type="EMBL" id="JAQIZZ010000005">
    <property type="protein sequence ID" value="KAJ5541241.1"/>
    <property type="molecule type" value="Genomic_DNA"/>
</dbReference>